<dbReference type="InterPro" id="IPR036691">
    <property type="entry name" value="Endo/exonu/phosph_ase_sf"/>
</dbReference>
<keyword evidence="2" id="KW-0808">Transferase</keyword>
<dbReference type="EMBL" id="BQNB010018808">
    <property type="protein sequence ID" value="GJT78502.1"/>
    <property type="molecule type" value="Genomic_DNA"/>
</dbReference>
<evidence type="ECO:0000256" key="1">
    <source>
        <dbReference type="SAM" id="MobiDB-lite"/>
    </source>
</evidence>
<reference evidence="2" key="2">
    <citation type="submission" date="2022-01" db="EMBL/GenBank/DDBJ databases">
        <authorList>
            <person name="Yamashiro T."/>
            <person name="Shiraishi A."/>
            <person name="Satake H."/>
            <person name="Nakayama K."/>
        </authorList>
    </citation>
    <scope>NUCLEOTIDE SEQUENCE</scope>
</reference>
<dbReference type="GO" id="GO:0003964">
    <property type="term" value="F:RNA-directed DNA polymerase activity"/>
    <property type="evidence" value="ECO:0007669"/>
    <property type="project" value="UniProtKB-KW"/>
</dbReference>
<feature type="compositionally biased region" description="Basic and acidic residues" evidence="1">
    <location>
        <begin position="44"/>
        <end position="60"/>
    </location>
</feature>
<protein>
    <submittedName>
        <fullName evidence="2">RNA-directed DNA polymerase, eukaryota, reverse transcriptase zinc-binding domain protein</fullName>
    </submittedName>
</protein>
<organism evidence="2 3">
    <name type="scientific">Tanacetum coccineum</name>
    <dbReference type="NCBI Taxonomy" id="301880"/>
    <lineage>
        <taxon>Eukaryota</taxon>
        <taxon>Viridiplantae</taxon>
        <taxon>Streptophyta</taxon>
        <taxon>Embryophyta</taxon>
        <taxon>Tracheophyta</taxon>
        <taxon>Spermatophyta</taxon>
        <taxon>Magnoliopsida</taxon>
        <taxon>eudicotyledons</taxon>
        <taxon>Gunneridae</taxon>
        <taxon>Pentapetalae</taxon>
        <taxon>asterids</taxon>
        <taxon>campanulids</taxon>
        <taxon>Asterales</taxon>
        <taxon>Asteraceae</taxon>
        <taxon>Asteroideae</taxon>
        <taxon>Anthemideae</taxon>
        <taxon>Anthemidinae</taxon>
        <taxon>Tanacetum</taxon>
    </lineage>
</organism>
<dbReference type="Proteomes" id="UP001151760">
    <property type="component" value="Unassembled WGS sequence"/>
</dbReference>
<keyword evidence="2" id="KW-0695">RNA-directed DNA polymerase</keyword>
<sequence>MDTMTANMCHNVMGRLDFARVLVEMDADKEFKQTIEVQYRDNNNKEKWEEDRRHENERNVLNETEEGNMEDDVLDDEIVFIWNIRGMSNGNKKKEVMKFINDGKLQSILYHVENIQGKVNLFYSFVYASNNCKERRILWKDMYLHKRICGNNPWVIMGDMNVTLNLEEHSNGGSVITEEM</sequence>
<feature type="region of interest" description="Disordered" evidence="1">
    <location>
        <begin position="44"/>
        <end position="67"/>
    </location>
</feature>
<gene>
    <name evidence="2" type="ORF">Tco_1045227</name>
</gene>
<evidence type="ECO:0000313" key="3">
    <source>
        <dbReference type="Proteomes" id="UP001151760"/>
    </source>
</evidence>
<proteinExistence type="predicted"/>
<accession>A0ABQ5GUB5</accession>
<reference evidence="2" key="1">
    <citation type="journal article" date="2022" name="Int. J. Mol. Sci.">
        <title>Draft Genome of Tanacetum Coccineum: Genomic Comparison of Closely Related Tanacetum-Family Plants.</title>
        <authorList>
            <person name="Yamashiro T."/>
            <person name="Shiraishi A."/>
            <person name="Nakayama K."/>
            <person name="Satake H."/>
        </authorList>
    </citation>
    <scope>NUCLEOTIDE SEQUENCE</scope>
</reference>
<keyword evidence="2" id="KW-0548">Nucleotidyltransferase</keyword>
<dbReference type="SUPFAM" id="SSF56219">
    <property type="entry name" value="DNase I-like"/>
    <property type="match status" value="1"/>
</dbReference>
<evidence type="ECO:0000313" key="2">
    <source>
        <dbReference type="EMBL" id="GJT78502.1"/>
    </source>
</evidence>
<keyword evidence="3" id="KW-1185">Reference proteome</keyword>
<name>A0ABQ5GUB5_9ASTR</name>
<comment type="caution">
    <text evidence="2">The sequence shown here is derived from an EMBL/GenBank/DDBJ whole genome shotgun (WGS) entry which is preliminary data.</text>
</comment>